<protein>
    <recommendedName>
        <fullName evidence="6">S-protein homolog</fullName>
    </recommendedName>
</protein>
<comment type="caution">
    <text evidence="7">The sequence shown here is derived from an EMBL/GenBank/DDBJ whole genome shotgun (WGS) entry which is preliminary data.</text>
</comment>
<gene>
    <name evidence="7" type="ORF">KIW84_023250</name>
</gene>
<evidence type="ECO:0000256" key="2">
    <source>
        <dbReference type="ARBA" id="ARBA00005581"/>
    </source>
</evidence>
<evidence type="ECO:0000256" key="3">
    <source>
        <dbReference type="ARBA" id="ARBA00022471"/>
    </source>
</evidence>
<dbReference type="PANTHER" id="PTHR31232:SF149">
    <property type="entry name" value="S-PROTEIN HOMOLOG"/>
    <property type="match status" value="1"/>
</dbReference>
<evidence type="ECO:0000256" key="5">
    <source>
        <dbReference type="ARBA" id="ARBA00022729"/>
    </source>
</evidence>
<name>A0A9D4YID6_PEA</name>
<dbReference type="EMBL" id="JAMSHJ010000002">
    <property type="protein sequence ID" value="KAI5437056.1"/>
    <property type="molecule type" value="Genomic_DNA"/>
</dbReference>
<keyword evidence="3 6" id="KW-0713">Self-incompatibility</keyword>
<comment type="subcellular location">
    <subcellularLocation>
        <location evidence="1 6">Secreted</location>
    </subcellularLocation>
</comment>
<evidence type="ECO:0000256" key="1">
    <source>
        <dbReference type="ARBA" id="ARBA00004613"/>
    </source>
</evidence>
<evidence type="ECO:0000313" key="8">
    <source>
        <dbReference type="Proteomes" id="UP001058974"/>
    </source>
</evidence>
<dbReference type="Gramene" id="Psat02G0325000-T1">
    <property type="protein sequence ID" value="KAI5437056.1"/>
    <property type="gene ID" value="KIW84_023250"/>
</dbReference>
<dbReference type="Gramene" id="PSAT_LOCUS9091_t1">
    <property type="protein sequence ID" value="CAL5188941.1"/>
    <property type="gene ID" value="PSAT_LOCUS9091"/>
</dbReference>
<keyword evidence="8" id="KW-1185">Reference proteome</keyword>
<dbReference type="PANTHER" id="PTHR31232">
    <property type="match status" value="1"/>
</dbReference>
<organism evidence="7 8">
    <name type="scientific">Pisum sativum</name>
    <name type="common">Garden pea</name>
    <name type="synonym">Lathyrus oleraceus</name>
    <dbReference type="NCBI Taxonomy" id="3888"/>
    <lineage>
        <taxon>Eukaryota</taxon>
        <taxon>Viridiplantae</taxon>
        <taxon>Streptophyta</taxon>
        <taxon>Embryophyta</taxon>
        <taxon>Tracheophyta</taxon>
        <taxon>Spermatophyta</taxon>
        <taxon>Magnoliopsida</taxon>
        <taxon>eudicotyledons</taxon>
        <taxon>Gunneridae</taxon>
        <taxon>Pentapetalae</taxon>
        <taxon>rosids</taxon>
        <taxon>fabids</taxon>
        <taxon>Fabales</taxon>
        <taxon>Fabaceae</taxon>
        <taxon>Papilionoideae</taxon>
        <taxon>50 kb inversion clade</taxon>
        <taxon>NPAAA clade</taxon>
        <taxon>Hologalegina</taxon>
        <taxon>IRL clade</taxon>
        <taxon>Fabeae</taxon>
        <taxon>Lathyrus</taxon>
    </lineage>
</organism>
<dbReference type="AlphaFoldDB" id="A0A9D4YID6"/>
<evidence type="ECO:0000256" key="4">
    <source>
        <dbReference type="ARBA" id="ARBA00022525"/>
    </source>
</evidence>
<dbReference type="InterPro" id="IPR010264">
    <property type="entry name" value="Self-incomp_S1"/>
</dbReference>
<comment type="similarity">
    <text evidence="2 6">Belongs to the plant self-incompatibility (S1) protein family.</text>
</comment>
<accession>A0A9D4YID6</accession>
<evidence type="ECO:0000313" key="7">
    <source>
        <dbReference type="EMBL" id="KAI5437056.1"/>
    </source>
</evidence>
<dbReference type="GO" id="GO:0060320">
    <property type="term" value="P:rejection of self pollen"/>
    <property type="evidence" value="ECO:0007669"/>
    <property type="project" value="UniProtKB-KW"/>
</dbReference>
<reference evidence="7 8" key="1">
    <citation type="journal article" date="2022" name="Nat. Genet.">
        <title>Improved pea reference genome and pan-genome highlight genomic features and evolutionary characteristics.</title>
        <authorList>
            <person name="Yang T."/>
            <person name="Liu R."/>
            <person name="Luo Y."/>
            <person name="Hu S."/>
            <person name="Wang D."/>
            <person name="Wang C."/>
            <person name="Pandey M.K."/>
            <person name="Ge S."/>
            <person name="Xu Q."/>
            <person name="Li N."/>
            <person name="Li G."/>
            <person name="Huang Y."/>
            <person name="Saxena R.K."/>
            <person name="Ji Y."/>
            <person name="Li M."/>
            <person name="Yan X."/>
            <person name="He Y."/>
            <person name="Liu Y."/>
            <person name="Wang X."/>
            <person name="Xiang C."/>
            <person name="Varshney R.K."/>
            <person name="Ding H."/>
            <person name="Gao S."/>
            <person name="Zong X."/>
        </authorList>
    </citation>
    <scope>NUCLEOTIDE SEQUENCE [LARGE SCALE GENOMIC DNA]</scope>
    <source>
        <strain evidence="7 8">cv. Zhongwan 6</strain>
    </source>
</reference>
<dbReference type="Pfam" id="PF05938">
    <property type="entry name" value="Self-incomp_S1"/>
    <property type="match status" value="1"/>
</dbReference>
<dbReference type="Proteomes" id="UP001058974">
    <property type="component" value="Chromosome 2"/>
</dbReference>
<feature type="signal peptide" evidence="6">
    <location>
        <begin position="1"/>
        <end position="24"/>
    </location>
</feature>
<proteinExistence type="inferred from homology"/>
<evidence type="ECO:0000256" key="6">
    <source>
        <dbReference type="RuleBase" id="RU367044"/>
    </source>
</evidence>
<dbReference type="GO" id="GO:0005576">
    <property type="term" value="C:extracellular region"/>
    <property type="evidence" value="ECO:0007669"/>
    <property type="project" value="UniProtKB-SubCell"/>
</dbReference>
<keyword evidence="5 6" id="KW-0732">Signal</keyword>
<sequence length="139" mass="16207">MSTTFMRIVVPLSFVLLFLVVSEAGLRPHLVHIEITNTLSDQKELTTKCYERTGGDIGEVTRPYLGKYIFQFRPRAIGKSTKYYCSLKWNGSNLKWFDVWSQGRDYNACRLCQWNVKEKEACRFDYDTGAYSMCVVYNQ</sequence>
<feature type="chain" id="PRO_5039762329" description="S-protein homolog" evidence="6">
    <location>
        <begin position="25"/>
        <end position="139"/>
    </location>
</feature>
<keyword evidence="4 6" id="KW-0964">Secreted</keyword>